<keyword evidence="3" id="KW-0547">Nucleotide-binding</keyword>
<dbReference type="GO" id="GO:0004386">
    <property type="term" value="F:helicase activity"/>
    <property type="evidence" value="ECO:0007669"/>
    <property type="project" value="UniProtKB-KW"/>
</dbReference>
<keyword evidence="3" id="KW-0347">Helicase</keyword>
<evidence type="ECO:0000313" key="5">
    <source>
        <dbReference type="Proteomes" id="UP000255066"/>
    </source>
</evidence>
<dbReference type="OrthoDB" id="5648714at2"/>
<reference evidence="2 4" key="1">
    <citation type="submission" date="2015-11" db="EMBL/GenBank/DDBJ databases">
        <title>Genomic analysis of 38 Legionella species identifies large and diverse effector repertoires.</title>
        <authorList>
            <person name="Burstein D."/>
            <person name="Amaro F."/>
            <person name="Zusman T."/>
            <person name="Lifshitz Z."/>
            <person name="Cohen O."/>
            <person name="Gilbert J.A."/>
            <person name="Pupko T."/>
            <person name="Shuman H.A."/>
            <person name="Segal G."/>
        </authorList>
    </citation>
    <scope>NUCLEOTIDE SEQUENCE [LARGE SCALE GENOMIC DNA]</scope>
    <source>
        <strain evidence="2 4">CDC#1407-AL-14</strain>
    </source>
</reference>
<name>A0A378IA16_9GAMM</name>
<evidence type="ECO:0000313" key="4">
    <source>
        <dbReference type="Proteomes" id="UP000054735"/>
    </source>
</evidence>
<accession>A0A378IA16</accession>
<sequence length="306" mass="35010">MQLITTGSTDENDYKQYLDDTGFPDLDQDLEDDVIKVLSFLCNEEKMLEGLKQFAKQYYDFKQLENKEGRTDKHSLRKFFDEWGRDNHFNQGSTEPVPAEFRSSPGFNFPKLTAVLIDEVSAELFLDVLLKNAYLSSDPGAGVTHGKWSHSIQLFILEEARKSGILKLNTPTVAEFITRISQVKPQGTSFTLWYVIFDSTFEETFTCPDAVARTLYANFDRSKESLFLSNKLKAYKEKVEKANSDYGSESAGSRYSPYVEKSYASRMPEYGYIEADRTRGLLWFSHKKAVNVQPEEVSLNTNQKGM</sequence>
<keyword evidence="3" id="KW-0378">Hydrolase</keyword>
<evidence type="ECO:0000259" key="1">
    <source>
        <dbReference type="Pfam" id="PF18686"/>
    </source>
</evidence>
<proteinExistence type="predicted"/>
<keyword evidence="4" id="KW-1185">Reference proteome</keyword>
<dbReference type="EMBL" id="UGNW01000001">
    <property type="protein sequence ID" value="STX31421.1"/>
    <property type="molecule type" value="Genomic_DNA"/>
</dbReference>
<dbReference type="Proteomes" id="UP000255066">
    <property type="component" value="Unassembled WGS sequence"/>
</dbReference>
<protein>
    <submittedName>
        <fullName evidence="3">Helicase</fullName>
    </submittedName>
</protein>
<dbReference type="EMBL" id="LNXT01000044">
    <property type="protein sequence ID" value="KTC68905.1"/>
    <property type="molecule type" value="Genomic_DNA"/>
</dbReference>
<feature type="domain" description="DUF5636" evidence="1">
    <location>
        <begin position="28"/>
        <end position="217"/>
    </location>
</feature>
<dbReference type="AlphaFoldDB" id="A0A378IA16"/>
<dbReference type="RefSeq" id="WP_058524439.1">
    <property type="nucleotide sequence ID" value="NZ_CAAAHV010000003.1"/>
</dbReference>
<keyword evidence="3" id="KW-0067">ATP-binding</keyword>
<dbReference type="Proteomes" id="UP000054735">
    <property type="component" value="Unassembled WGS sequence"/>
</dbReference>
<dbReference type="InterPro" id="IPR040708">
    <property type="entry name" value="DUF5636"/>
</dbReference>
<gene>
    <name evidence="2" type="ORF">Lbir_2438</name>
    <name evidence="3" type="ORF">NCTC12437_01194</name>
</gene>
<evidence type="ECO:0000313" key="3">
    <source>
        <dbReference type="EMBL" id="STX31421.1"/>
    </source>
</evidence>
<dbReference type="Pfam" id="PF18686">
    <property type="entry name" value="DUF5636"/>
    <property type="match status" value="1"/>
</dbReference>
<reference evidence="3 5" key="2">
    <citation type="submission" date="2018-06" db="EMBL/GenBank/DDBJ databases">
        <authorList>
            <consortium name="Pathogen Informatics"/>
            <person name="Doyle S."/>
        </authorList>
    </citation>
    <scope>NUCLEOTIDE SEQUENCE [LARGE SCALE GENOMIC DNA]</scope>
    <source>
        <strain evidence="3 5">NCTC12437</strain>
    </source>
</reference>
<organism evidence="3 5">
    <name type="scientific">Legionella birminghamensis</name>
    <dbReference type="NCBI Taxonomy" id="28083"/>
    <lineage>
        <taxon>Bacteria</taxon>
        <taxon>Pseudomonadati</taxon>
        <taxon>Pseudomonadota</taxon>
        <taxon>Gammaproteobacteria</taxon>
        <taxon>Legionellales</taxon>
        <taxon>Legionellaceae</taxon>
        <taxon>Legionella</taxon>
    </lineage>
</organism>
<evidence type="ECO:0000313" key="2">
    <source>
        <dbReference type="EMBL" id="KTC68905.1"/>
    </source>
</evidence>